<sequence>MHPTNTMGKGTKLYSILFNTCPRCQKGRFFSVNNPYNLRRFDQMNPLCSCCGERFEREPGYYTGAMYVSYAYYTALIVSCFVAFQVMVEIELSYFLTLLITLLIVLTPVVFRLARLTWINFFISYDAHKPTHCP</sequence>
<evidence type="ECO:0000256" key="1">
    <source>
        <dbReference type="SAM" id="Phobius"/>
    </source>
</evidence>
<dbReference type="RefSeq" id="WP_245877899.1">
    <property type="nucleotide sequence ID" value="NZ_OCNH01000003.1"/>
</dbReference>
<reference evidence="3" key="1">
    <citation type="submission" date="2017-09" db="EMBL/GenBank/DDBJ databases">
        <authorList>
            <person name="Varghese N."/>
            <person name="Submissions S."/>
        </authorList>
    </citation>
    <scope>NUCLEOTIDE SEQUENCE [LARGE SCALE GENOMIC DNA]</scope>
    <source>
        <strain evidence="3">DSM 29961</strain>
    </source>
</reference>
<keyword evidence="1" id="KW-0812">Transmembrane</keyword>
<gene>
    <name evidence="2" type="ORF">SAMN06269250_3849</name>
</gene>
<keyword evidence="1" id="KW-0472">Membrane</keyword>
<keyword evidence="1" id="KW-1133">Transmembrane helix</keyword>
<feature type="transmembrane region" description="Helical" evidence="1">
    <location>
        <begin position="70"/>
        <end position="88"/>
    </location>
</feature>
<dbReference type="Proteomes" id="UP000219452">
    <property type="component" value="Unassembled WGS sequence"/>
</dbReference>
<evidence type="ECO:0000313" key="3">
    <source>
        <dbReference type="Proteomes" id="UP000219452"/>
    </source>
</evidence>
<name>A0A286G9N2_9BACT</name>
<protein>
    <submittedName>
        <fullName evidence="2">Uncharacterized conserved protein, DUF983 family</fullName>
    </submittedName>
</protein>
<dbReference type="InterPro" id="IPR009325">
    <property type="entry name" value="DUF983"/>
</dbReference>
<feature type="transmembrane region" description="Helical" evidence="1">
    <location>
        <begin position="94"/>
        <end position="114"/>
    </location>
</feature>
<accession>A0A286G9N2</accession>
<organism evidence="2 3">
    <name type="scientific">Spirosoma fluviale</name>
    <dbReference type="NCBI Taxonomy" id="1597977"/>
    <lineage>
        <taxon>Bacteria</taxon>
        <taxon>Pseudomonadati</taxon>
        <taxon>Bacteroidota</taxon>
        <taxon>Cytophagia</taxon>
        <taxon>Cytophagales</taxon>
        <taxon>Cytophagaceae</taxon>
        <taxon>Spirosoma</taxon>
    </lineage>
</organism>
<dbReference type="AlphaFoldDB" id="A0A286G9N2"/>
<evidence type="ECO:0000313" key="2">
    <source>
        <dbReference type="EMBL" id="SOD92192.1"/>
    </source>
</evidence>
<keyword evidence="3" id="KW-1185">Reference proteome</keyword>
<dbReference type="EMBL" id="OCNH01000003">
    <property type="protein sequence ID" value="SOD92192.1"/>
    <property type="molecule type" value="Genomic_DNA"/>
</dbReference>
<dbReference type="Pfam" id="PF06170">
    <property type="entry name" value="DUF983"/>
    <property type="match status" value="1"/>
</dbReference>
<proteinExistence type="predicted"/>